<reference evidence="3 4" key="1">
    <citation type="submission" date="2022-05" db="EMBL/GenBank/DDBJ databases">
        <authorList>
            <consortium name="Genoscope - CEA"/>
            <person name="William W."/>
        </authorList>
    </citation>
    <scope>NUCLEOTIDE SEQUENCE [LARGE SCALE GENOMIC DNA]</scope>
</reference>
<dbReference type="PROSITE" id="PS50234">
    <property type="entry name" value="VWFA"/>
    <property type="match status" value="2"/>
</dbReference>
<organism evidence="3 4">
    <name type="scientific">Porites evermanni</name>
    <dbReference type="NCBI Taxonomy" id="104178"/>
    <lineage>
        <taxon>Eukaryota</taxon>
        <taxon>Metazoa</taxon>
        <taxon>Cnidaria</taxon>
        <taxon>Anthozoa</taxon>
        <taxon>Hexacorallia</taxon>
        <taxon>Scleractinia</taxon>
        <taxon>Fungiina</taxon>
        <taxon>Poritidae</taxon>
        <taxon>Porites</taxon>
    </lineage>
</organism>
<evidence type="ECO:0000259" key="2">
    <source>
        <dbReference type="PROSITE" id="PS50234"/>
    </source>
</evidence>
<dbReference type="SUPFAM" id="SSF53300">
    <property type="entry name" value="vWA-like"/>
    <property type="match status" value="2"/>
</dbReference>
<evidence type="ECO:0000313" key="4">
    <source>
        <dbReference type="Proteomes" id="UP001159427"/>
    </source>
</evidence>
<sequence>METLLILAVVILGVFSRSSGQTLNYQSKRYTVINGVKVSSNCSEKMDIAILVDTSKSMTETQRGTLTTSIDRLIDKYPVSAKGNHYAFVTFDRYAKIRNKFNNRGRYNKTILNDLIKTKVRISKGLKWGTRSDIALYLAAKELFAIEGGDRADAKNILLVFTDGLQRIARRDKVPFKDFSNSTKKLENEDVSIVVVGILGKHWEQKEYRNKMKEMAGKRGKVLRDPDFEILTKRFNEVLDALCPVDGGYTNWTISECSVSCGGGVKILTRSFTNPPPVNGGKNCDELGPANMTDSYNEQECPPPCIAGLDIGIVLDKSRSIDEENLERVIEFLADLVGKFNPAPDGDHFGLITFDKDARLVFNFSDSEYYNLDSLEKKIESEPTEKAKYVGTRTDLALIMARDQLFTEAGGDRKNSPNVMLVLTDGHPYGLPKHSNFTVFSKNILKDFEEKEVHIVVVGIGDDISTNILKLIAGENGHALNVASFHKLQEEIDGIKSSVCSGMLVLEAITIRLCDMNCYPIPPMGTTLVKTQQVVHVPPSTHL</sequence>
<dbReference type="PROSITE" id="PS50092">
    <property type="entry name" value="TSP1"/>
    <property type="match status" value="1"/>
</dbReference>
<dbReference type="InterPro" id="IPR002035">
    <property type="entry name" value="VWF_A"/>
</dbReference>
<dbReference type="Pfam" id="PF00092">
    <property type="entry name" value="VWA"/>
    <property type="match status" value="2"/>
</dbReference>
<comment type="caution">
    <text evidence="3">The sequence shown here is derived from an EMBL/GenBank/DDBJ whole genome shotgun (WGS) entry which is preliminary data.</text>
</comment>
<dbReference type="Gene3D" id="2.20.100.10">
    <property type="entry name" value="Thrombospondin type-1 (TSP1) repeat"/>
    <property type="match status" value="1"/>
</dbReference>
<dbReference type="Proteomes" id="UP001159427">
    <property type="component" value="Unassembled WGS sequence"/>
</dbReference>
<dbReference type="InterPro" id="IPR000884">
    <property type="entry name" value="TSP1_rpt"/>
</dbReference>
<feature type="domain" description="VWFA" evidence="2">
    <location>
        <begin position="310"/>
        <end position="495"/>
    </location>
</feature>
<dbReference type="CDD" id="cd00198">
    <property type="entry name" value="vWFA"/>
    <property type="match status" value="1"/>
</dbReference>
<keyword evidence="4" id="KW-1185">Reference proteome</keyword>
<dbReference type="SUPFAM" id="SSF82895">
    <property type="entry name" value="TSP-1 type 1 repeat"/>
    <property type="match status" value="1"/>
</dbReference>
<dbReference type="CDD" id="cd01450">
    <property type="entry name" value="vWFA_subfamily_ECM"/>
    <property type="match status" value="1"/>
</dbReference>
<accession>A0ABN8LKU0</accession>
<gene>
    <name evidence="3" type="ORF">PEVE_00039628</name>
</gene>
<dbReference type="PANTHER" id="PTHR22588:SF3">
    <property type="entry name" value="VWFA DOMAIN-CONTAINING PROTEIN"/>
    <property type="match status" value="1"/>
</dbReference>
<evidence type="ECO:0000313" key="3">
    <source>
        <dbReference type="EMBL" id="CAH3017754.1"/>
    </source>
</evidence>
<dbReference type="SMART" id="SM00327">
    <property type="entry name" value="VWA"/>
    <property type="match status" value="2"/>
</dbReference>
<dbReference type="PRINTS" id="PR00453">
    <property type="entry name" value="VWFADOMAIN"/>
</dbReference>
<dbReference type="InterPro" id="IPR036465">
    <property type="entry name" value="vWFA_dom_sf"/>
</dbReference>
<name>A0ABN8LKU0_9CNID</name>
<dbReference type="Gene3D" id="3.40.50.410">
    <property type="entry name" value="von Willebrand factor, type A domain"/>
    <property type="match status" value="2"/>
</dbReference>
<keyword evidence="1" id="KW-0732">Signal</keyword>
<evidence type="ECO:0000256" key="1">
    <source>
        <dbReference type="SAM" id="SignalP"/>
    </source>
</evidence>
<feature type="signal peptide" evidence="1">
    <location>
        <begin position="1"/>
        <end position="20"/>
    </location>
</feature>
<protein>
    <recommendedName>
        <fullName evidence="2">VWFA domain-containing protein</fullName>
    </recommendedName>
</protein>
<dbReference type="SMART" id="SM00209">
    <property type="entry name" value="TSP1"/>
    <property type="match status" value="1"/>
</dbReference>
<proteinExistence type="predicted"/>
<dbReference type="InterPro" id="IPR052229">
    <property type="entry name" value="Collagen-VI/PIF"/>
</dbReference>
<dbReference type="EMBL" id="CALNXI010000070">
    <property type="protein sequence ID" value="CAH3017754.1"/>
    <property type="molecule type" value="Genomic_DNA"/>
</dbReference>
<feature type="chain" id="PRO_5045433333" description="VWFA domain-containing protein" evidence="1">
    <location>
        <begin position="21"/>
        <end position="543"/>
    </location>
</feature>
<dbReference type="PANTHER" id="PTHR22588">
    <property type="entry name" value="VWFA DOMAIN-CONTAINING PROTEIN"/>
    <property type="match status" value="1"/>
</dbReference>
<feature type="domain" description="VWFA" evidence="2">
    <location>
        <begin position="47"/>
        <end position="242"/>
    </location>
</feature>
<dbReference type="InterPro" id="IPR036383">
    <property type="entry name" value="TSP1_rpt_sf"/>
</dbReference>